<reference evidence="2 3" key="2">
    <citation type="submission" date="2018-11" db="EMBL/GenBank/DDBJ databases">
        <authorList>
            <consortium name="Pathogen Informatics"/>
        </authorList>
    </citation>
    <scope>NUCLEOTIDE SEQUENCE [LARGE SCALE GENOMIC DNA]</scope>
</reference>
<dbReference type="EMBL" id="UYRR01032335">
    <property type="protein sequence ID" value="VDK55227.1"/>
    <property type="molecule type" value="Genomic_DNA"/>
</dbReference>
<feature type="compositionally biased region" description="Low complexity" evidence="1">
    <location>
        <begin position="287"/>
        <end position="304"/>
    </location>
</feature>
<protein>
    <submittedName>
        <fullName evidence="4">DUF4456 domain-containing protein</fullName>
    </submittedName>
</protein>
<organism evidence="4">
    <name type="scientific">Anisakis simplex</name>
    <name type="common">Herring worm</name>
    <dbReference type="NCBI Taxonomy" id="6269"/>
    <lineage>
        <taxon>Eukaryota</taxon>
        <taxon>Metazoa</taxon>
        <taxon>Ecdysozoa</taxon>
        <taxon>Nematoda</taxon>
        <taxon>Chromadorea</taxon>
        <taxon>Rhabditida</taxon>
        <taxon>Spirurina</taxon>
        <taxon>Ascaridomorpha</taxon>
        <taxon>Ascaridoidea</taxon>
        <taxon>Anisakidae</taxon>
        <taxon>Anisakis</taxon>
        <taxon>Anisakis simplex complex</taxon>
    </lineage>
</organism>
<dbReference type="AlphaFoldDB" id="A0A0M3K509"/>
<sequence length="507" mass="57868">MAVRSDYEQCIGGVGAALLCDLERNVTEANRLMRFSQSIADCENDNDVHINQFKEIRQLENDELLRCTRKASDHSGQSVSEIRVSLLKREYLQKLACASTPIPQSLRDKAKEVLKEPSECRDLYMLQVQRCNFIRNCCDEYMRCASNATINSVIYQELYAKGRSLSAETRRCLETQNKKYDGGSDISEQPYFDDMTSETKSQLSVEEQRRKLEAVLKFLNSRTQAQTSESITTVTTTPTAALTTTSVTTTAAPTTIKHVTWIYPTFPTLLPPLPNYFAILFPPLQTPSTPATTPQSTTKSSSTPEVEFHDDHTADISPVLSSVHPNQSDWASFCNESLSCEQELLKLETECFLKRSVNFDQEEMLDALITIKIIENTLDTESTQRARRTCQNTIRSEELNQLKKSFNELETKRVECIQRRILLQSDSIPPNDINETGIKMDHCESNILTESLSEDLDSNSTYSQRQQRNSQDSWAEMLFDMRKCDREIRTLKSRCERLRRCCPPVQT</sequence>
<evidence type="ECO:0000313" key="4">
    <source>
        <dbReference type="WBParaSite" id="ASIM_0001605001-mRNA-1"/>
    </source>
</evidence>
<evidence type="ECO:0000313" key="2">
    <source>
        <dbReference type="EMBL" id="VDK55227.1"/>
    </source>
</evidence>
<evidence type="ECO:0000313" key="3">
    <source>
        <dbReference type="Proteomes" id="UP000267096"/>
    </source>
</evidence>
<dbReference type="WBParaSite" id="ASIM_0001605001-mRNA-1">
    <property type="protein sequence ID" value="ASIM_0001605001-mRNA-1"/>
    <property type="gene ID" value="ASIM_0001605001"/>
</dbReference>
<name>A0A0M3K509_ANISI</name>
<evidence type="ECO:0000256" key="1">
    <source>
        <dbReference type="SAM" id="MobiDB-lite"/>
    </source>
</evidence>
<proteinExistence type="predicted"/>
<gene>
    <name evidence="2" type="ORF">ASIM_LOCUS15457</name>
</gene>
<dbReference type="Proteomes" id="UP000267096">
    <property type="component" value="Unassembled WGS sequence"/>
</dbReference>
<keyword evidence="3" id="KW-1185">Reference proteome</keyword>
<feature type="region of interest" description="Disordered" evidence="1">
    <location>
        <begin position="287"/>
        <end position="308"/>
    </location>
</feature>
<dbReference type="OrthoDB" id="5871968at2759"/>
<accession>A0A0M3K509</accession>
<reference evidence="4" key="1">
    <citation type="submission" date="2017-02" db="UniProtKB">
        <authorList>
            <consortium name="WormBaseParasite"/>
        </authorList>
    </citation>
    <scope>IDENTIFICATION</scope>
</reference>